<sequence>MELADILAVLREVAPESLAESWDKVGLQVGAEDARIRRALLCIDLTEPVMAEAVARECDLIVAYHPPIFAPLTQLTERTWKERVIIEAVRRRIAIYSPHTALDNVRGGITDWLCDGLGEHELRTTIVDHVDELKSYKVVTYAPTAVAEQMRTAMRQAGAGGRGDDDHAYHTQGYATMGSIARPENRHETGNEPGAPSFGHIDQMRVEMTCAPKYIGDVMRAIRHAHPEKEPIIDLYRLASELPAMDDAPGAGRVHHLAHPITVDALIKRIKRRLQLEHLKLAVPPPGAGKREGATGEMHIRTIAVCPGAGGSLFERYPGADAYFTGEMRHHQVLEMSARGQVVVLGGHTNTERPYLPVYRDRLVAAGGDRVEWLMSESDRVPLAVY</sequence>
<feature type="binding site" evidence="5">
    <location>
        <position position="103"/>
    </location>
    <ligand>
        <name>a divalent metal cation</name>
        <dbReference type="ChEBI" id="CHEBI:60240"/>
        <label>1</label>
    </ligand>
</feature>
<comment type="similarity">
    <text evidence="1 4">Belongs to the GTP cyclohydrolase I type 2/NIF3 family.</text>
</comment>
<evidence type="ECO:0000256" key="6">
    <source>
        <dbReference type="SAM" id="MobiDB-lite"/>
    </source>
</evidence>
<dbReference type="eggNOG" id="COG3323">
    <property type="taxonomic scope" value="Bacteria"/>
</dbReference>
<reference evidence="7 8" key="1">
    <citation type="journal article" date="2010" name="Stand. Genomic Sci.">
        <title>Complete genome sequence of Haliangium ochraceum type strain (SMP-2).</title>
        <authorList>
            <consortium name="US DOE Joint Genome Institute (JGI-PGF)"/>
            <person name="Ivanova N."/>
            <person name="Daum C."/>
            <person name="Lang E."/>
            <person name="Abt B."/>
            <person name="Kopitz M."/>
            <person name="Saunders E."/>
            <person name="Lapidus A."/>
            <person name="Lucas S."/>
            <person name="Glavina Del Rio T."/>
            <person name="Nolan M."/>
            <person name="Tice H."/>
            <person name="Copeland A."/>
            <person name="Cheng J.F."/>
            <person name="Chen F."/>
            <person name="Bruce D."/>
            <person name="Goodwin L."/>
            <person name="Pitluck S."/>
            <person name="Mavromatis K."/>
            <person name="Pati A."/>
            <person name="Mikhailova N."/>
            <person name="Chen A."/>
            <person name="Palaniappan K."/>
            <person name="Land M."/>
            <person name="Hauser L."/>
            <person name="Chang Y.J."/>
            <person name="Jeffries C.D."/>
            <person name="Detter J.C."/>
            <person name="Brettin T."/>
            <person name="Rohde M."/>
            <person name="Goker M."/>
            <person name="Bristow J."/>
            <person name="Markowitz V."/>
            <person name="Eisen J.A."/>
            <person name="Hugenholtz P."/>
            <person name="Kyrpides N.C."/>
            <person name="Klenk H.P."/>
        </authorList>
    </citation>
    <scope>NUCLEOTIDE SEQUENCE [LARGE SCALE GENOMIC DNA]</scope>
    <source>
        <strain evidence="8">DSM 14365 / CIP 107738 / JCM 11303 / AJ 13395 / SMP-2</strain>
    </source>
</reference>
<feature type="region of interest" description="Disordered" evidence="6">
    <location>
        <begin position="180"/>
        <end position="201"/>
    </location>
</feature>
<evidence type="ECO:0000313" key="7">
    <source>
        <dbReference type="EMBL" id="ACY17755.1"/>
    </source>
</evidence>
<dbReference type="NCBIfam" id="TIGR00486">
    <property type="entry name" value="YbgI_SA1388"/>
    <property type="match status" value="1"/>
</dbReference>
<keyword evidence="4 5" id="KW-0479">Metal-binding</keyword>
<proteinExistence type="inferred from homology"/>
<dbReference type="InterPro" id="IPR017221">
    <property type="entry name" value="DUF34/NIF3_bac"/>
</dbReference>
<feature type="binding site" evidence="5">
    <location>
        <position position="352"/>
    </location>
    <ligand>
        <name>a divalent metal cation</name>
        <dbReference type="ChEBI" id="CHEBI:60240"/>
        <label>1</label>
    </ligand>
</feature>
<dbReference type="GO" id="GO:0005737">
    <property type="term" value="C:cytoplasm"/>
    <property type="evidence" value="ECO:0007669"/>
    <property type="project" value="TreeGrafter"/>
</dbReference>
<feature type="binding site" evidence="5">
    <location>
        <position position="348"/>
    </location>
    <ligand>
        <name>a divalent metal cation</name>
        <dbReference type="ChEBI" id="CHEBI:60240"/>
        <label>1</label>
    </ligand>
</feature>
<dbReference type="RefSeq" id="WP_012830347.1">
    <property type="nucleotide sequence ID" value="NC_013440.1"/>
</dbReference>
<organism evidence="7 8">
    <name type="scientific">Haliangium ochraceum (strain DSM 14365 / JCM 11303 / SMP-2)</name>
    <dbReference type="NCBI Taxonomy" id="502025"/>
    <lineage>
        <taxon>Bacteria</taxon>
        <taxon>Pseudomonadati</taxon>
        <taxon>Myxococcota</taxon>
        <taxon>Polyangia</taxon>
        <taxon>Haliangiales</taxon>
        <taxon>Kofleriaceae</taxon>
        <taxon>Haliangium</taxon>
    </lineage>
</organism>
<accession>D0LXK0</accession>
<dbReference type="Proteomes" id="UP000001880">
    <property type="component" value="Chromosome"/>
</dbReference>
<feature type="binding site" evidence="5">
    <location>
        <position position="65"/>
    </location>
    <ligand>
        <name>a divalent metal cation</name>
        <dbReference type="ChEBI" id="CHEBI:60240"/>
        <label>1</label>
    </ligand>
</feature>
<dbReference type="PANTHER" id="PTHR13799">
    <property type="entry name" value="NGG1 INTERACTING FACTOR 3"/>
    <property type="match status" value="1"/>
</dbReference>
<gene>
    <name evidence="7" type="ordered locus">Hoch_5270</name>
</gene>
<dbReference type="FunFam" id="3.40.1390.30:FF:000001">
    <property type="entry name" value="GTP cyclohydrolase 1 type 2"/>
    <property type="match status" value="1"/>
</dbReference>
<evidence type="ECO:0000256" key="1">
    <source>
        <dbReference type="ARBA" id="ARBA00006964"/>
    </source>
</evidence>
<dbReference type="HOGENOM" id="CLU_037423_1_0_7"/>
<keyword evidence="8" id="KW-1185">Reference proteome</keyword>
<comment type="subunit">
    <text evidence="2">Homohexamer.</text>
</comment>
<dbReference type="AlphaFoldDB" id="D0LXK0"/>
<dbReference type="Gene3D" id="3.40.1390.30">
    <property type="entry name" value="NIF3 (NGG1p interacting factor 3)-like"/>
    <property type="match status" value="2"/>
</dbReference>
<protein>
    <recommendedName>
        <fullName evidence="3 4">GTP cyclohydrolase 1 type 2 homolog</fullName>
    </recommendedName>
</protein>
<dbReference type="PIRSF" id="PIRSF037489">
    <property type="entry name" value="UCP037489_NIF3_YqfO"/>
    <property type="match status" value="1"/>
</dbReference>
<evidence type="ECO:0000256" key="2">
    <source>
        <dbReference type="ARBA" id="ARBA00011643"/>
    </source>
</evidence>
<dbReference type="STRING" id="502025.Hoch_5270"/>
<dbReference type="GO" id="GO:0046872">
    <property type="term" value="F:metal ion binding"/>
    <property type="evidence" value="ECO:0007669"/>
    <property type="project" value="UniProtKB-UniRule"/>
</dbReference>
<dbReference type="PANTHER" id="PTHR13799:SF13">
    <property type="entry name" value="NIF3-LIKE PROTEIN 1"/>
    <property type="match status" value="1"/>
</dbReference>
<dbReference type="KEGG" id="hoh:Hoch_5270"/>
<dbReference type="EMBL" id="CP001804">
    <property type="protein sequence ID" value="ACY17755.1"/>
    <property type="molecule type" value="Genomic_DNA"/>
</dbReference>
<dbReference type="SUPFAM" id="SSF102705">
    <property type="entry name" value="NIF3 (NGG1p interacting factor 3)-like"/>
    <property type="match status" value="1"/>
</dbReference>
<name>D0LXK0_HALO1</name>
<evidence type="ECO:0000256" key="5">
    <source>
        <dbReference type="PIRSR" id="PIRSR602678-1"/>
    </source>
</evidence>
<dbReference type="InterPro" id="IPR036069">
    <property type="entry name" value="DUF34/NIF3_sf"/>
</dbReference>
<dbReference type="Pfam" id="PF01784">
    <property type="entry name" value="DUF34_NIF3"/>
    <property type="match status" value="1"/>
</dbReference>
<evidence type="ECO:0000256" key="3">
    <source>
        <dbReference type="ARBA" id="ARBA00022112"/>
    </source>
</evidence>
<dbReference type="eggNOG" id="COG0327">
    <property type="taxonomic scope" value="Bacteria"/>
</dbReference>
<dbReference type="InterPro" id="IPR002678">
    <property type="entry name" value="DUF34/NIF3"/>
</dbReference>
<evidence type="ECO:0000313" key="8">
    <source>
        <dbReference type="Proteomes" id="UP000001880"/>
    </source>
</evidence>
<evidence type="ECO:0000256" key="4">
    <source>
        <dbReference type="PIRNR" id="PIRNR037489"/>
    </source>
</evidence>